<accession>A0ACB8FC59</accession>
<dbReference type="EMBL" id="CM037621">
    <property type="protein sequence ID" value="KAH8002618.1"/>
    <property type="molecule type" value="Genomic_DNA"/>
</dbReference>
<keyword evidence="2" id="KW-1185">Reference proteome</keyword>
<proteinExistence type="predicted"/>
<name>A0ACB8FC59_9SAUR</name>
<evidence type="ECO:0000313" key="2">
    <source>
        <dbReference type="Proteomes" id="UP000827872"/>
    </source>
</evidence>
<reference evidence="1" key="1">
    <citation type="submission" date="2021-08" db="EMBL/GenBank/DDBJ databases">
        <title>The first chromosome-level gecko genome reveals the dynamic sex chromosomes of Neotropical dwarf geckos (Sphaerodactylidae: Sphaerodactylus).</title>
        <authorList>
            <person name="Pinto B.J."/>
            <person name="Keating S.E."/>
            <person name="Gamble T."/>
        </authorList>
    </citation>
    <scope>NUCLEOTIDE SEQUENCE</scope>
    <source>
        <strain evidence="1">TG3544</strain>
    </source>
</reference>
<dbReference type="Proteomes" id="UP000827872">
    <property type="component" value="Linkage Group LG08"/>
</dbReference>
<gene>
    <name evidence="1" type="ORF">K3G42_026663</name>
</gene>
<protein>
    <submittedName>
        <fullName evidence="1">Uncharacterized protein</fullName>
    </submittedName>
</protein>
<organism evidence="1 2">
    <name type="scientific">Sphaerodactylus townsendi</name>
    <dbReference type="NCBI Taxonomy" id="933632"/>
    <lineage>
        <taxon>Eukaryota</taxon>
        <taxon>Metazoa</taxon>
        <taxon>Chordata</taxon>
        <taxon>Craniata</taxon>
        <taxon>Vertebrata</taxon>
        <taxon>Euteleostomi</taxon>
        <taxon>Lepidosauria</taxon>
        <taxon>Squamata</taxon>
        <taxon>Bifurcata</taxon>
        <taxon>Gekkota</taxon>
        <taxon>Sphaerodactylidae</taxon>
        <taxon>Sphaerodactylus</taxon>
    </lineage>
</organism>
<comment type="caution">
    <text evidence="1">The sequence shown here is derived from an EMBL/GenBank/DDBJ whole genome shotgun (WGS) entry which is preliminary data.</text>
</comment>
<evidence type="ECO:0000313" key="1">
    <source>
        <dbReference type="EMBL" id="KAH8002618.1"/>
    </source>
</evidence>
<sequence length="150" mass="16473">MALTLPSREGPPLDVLKWHPLAPPRYHNLWAPNVPTGSVILHRWPQPDPSKPIRALVCSCYAPGSWPDSAEESALRSLPHARLFSLFDSFPSVYHKLLLMGTRRKGDRDVISALKIGGGVEERSFIKAGVGEGKGPVPNVQPDPSLTRLK</sequence>